<feature type="binding site" evidence="7">
    <location>
        <position position="169"/>
    </location>
    <ligand>
        <name>L-aspartate</name>
        <dbReference type="ChEBI" id="CHEBI:29991"/>
    </ligand>
</feature>
<accession>A0A5R9GW91</accession>
<dbReference type="HAMAP" id="MF_00001">
    <property type="entry name" value="Asp_carb_tr"/>
    <property type="match status" value="1"/>
</dbReference>
<sequence>MKGMKHLFGIAGLERHQIEYLVNLGDSFIDINRRPIKKAPTLRGKTIINLFFENSTRTRTSFEIAGKRLSADVINISASTSATKKGETLLDTALTLAAMQPHVVVIRHSLAGTCEFLAEHLEHTAIVNAGDGAHEHPTQILTDLLTMKQAWGSPEGKVITIVGDISHSRVARSHLLAAPKMGYRIRLVAPKTLLPSQVERYGCEVFHDFDAALPGSDAVYMLRVQTERLTDSCSFPSIREYHEAYGLNMKRLRAAGSDCLVMHPGPMNRGVEIATDVADSLQSRVLDQVEMGVAIRMAVLTAMCGGGETE</sequence>
<feature type="binding site" evidence="7">
    <location>
        <position position="107"/>
    </location>
    <ligand>
        <name>carbamoyl phosphate</name>
        <dbReference type="ChEBI" id="CHEBI:58228"/>
    </ligand>
</feature>
<feature type="binding site" evidence="7">
    <location>
        <position position="139"/>
    </location>
    <ligand>
        <name>carbamoyl phosphate</name>
        <dbReference type="ChEBI" id="CHEBI:58228"/>
    </ligand>
</feature>
<dbReference type="Pfam" id="PF02729">
    <property type="entry name" value="OTCace_N"/>
    <property type="match status" value="1"/>
</dbReference>
<feature type="binding site" evidence="7">
    <location>
        <position position="85"/>
    </location>
    <ligand>
        <name>L-aspartate</name>
        <dbReference type="ChEBI" id="CHEBI:29991"/>
    </ligand>
</feature>
<dbReference type="InterPro" id="IPR006132">
    <property type="entry name" value="Asp/Orn_carbamoyltranf_P-bd"/>
</dbReference>
<dbReference type="GO" id="GO:0006520">
    <property type="term" value="P:amino acid metabolic process"/>
    <property type="evidence" value="ECO:0007669"/>
    <property type="project" value="InterPro"/>
</dbReference>
<dbReference type="InterPro" id="IPR036901">
    <property type="entry name" value="Asp/Orn_carbamoylTrfase_sf"/>
</dbReference>
<dbReference type="Pfam" id="PF00185">
    <property type="entry name" value="OTCace"/>
    <property type="match status" value="1"/>
</dbReference>
<evidence type="ECO:0000313" key="10">
    <source>
        <dbReference type="EMBL" id="TLS68503.1"/>
    </source>
</evidence>
<dbReference type="NCBIfam" id="TIGR00670">
    <property type="entry name" value="asp_carb_tr"/>
    <property type="match status" value="1"/>
</dbReference>
<organism evidence="10 11">
    <name type="scientific">Mariprofundus erugo</name>
    <dbReference type="NCBI Taxonomy" id="2528639"/>
    <lineage>
        <taxon>Bacteria</taxon>
        <taxon>Pseudomonadati</taxon>
        <taxon>Pseudomonadota</taxon>
        <taxon>Candidatius Mariprofundia</taxon>
        <taxon>Mariprofundales</taxon>
        <taxon>Mariprofundaceae</taxon>
        <taxon>Mariprofundus</taxon>
    </lineage>
</organism>
<dbReference type="GO" id="GO:0004070">
    <property type="term" value="F:aspartate carbamoyltransferase activity"/>
    <property type="evidence" value="ECO:0007669"/>
    <property type="project" value="UniProtKB-UniRule"/>
</dbReference>
<dbReference type="PANTHER" id="PTHR45753:SF6">
    <property type="entry name" value="ASPARTATE CARBAMOYLTRANSFERASE"/>
    <property type="match status" value="1"/>
</dbReference>
<evidence type="ECO:0000256" key="2">
    <source>
        <dbReference type="ARBA" id="ARBA00008896"/>
    </source>
</evidence>
<dbReference type="GO" id="GO:0016597">
    <property type="term" value="F:amino acid binding"/>
    <property type="evidence" value="ECO:0007669"/>
    <property type="project" value="InterPro"/>
</dbReference>
<dbReference type="PRINTS" id="PR00101">
    <property type="entry name" value="ATCASE"/>
</dbReference>
<dbReference type="AlphaFoldDB" id="A0A5R9GW91"/>
<dbReference type="PROSITE" id="PS00097">
    <property type="entry name" value="CARBAMOYLTRANSFERASE"/>
    <property type="match status" value="1"/>
</dbReference>
<dbReference type="GO" id="GO:0005829">
    <property type="term" value="C:cytosol"/>
    <property type="evidence" value="ECO:0007669"/>
    <property type="project" value="TreeGrafter"/>
</dbReference>
<evidence type="ECO:0000256" key="3">
    <source>
        <dbReference type="ARBA" id="ARBA00022679"/>
    </source>
</evidence>
<feature type="binding site" evidence="7">
    <location>
        <position position="266"/>
    </location>
    <ligand>
        <name>carbamoyl phosphate</name>
        <dbReference type="ChEBI" id="CHEBI:58228"/>
    </ligand>
</feature>
<dbReference type="RefSeq" id="WP_138238119.1">
    <property type="nucleotide sequence ID" value="NZ_VBRY01000002.1"/>
</dbReference>
<feature type="binding site" evidence="7">
    <location>
        <position position="223"/>
    </location>
    <ligand>
        <name>L-aspartate</name>
        <dbReference type="ChEBI" id="CHEBI:29991"/>
    </ligand>
</feature>
<comment type="similarity">
    <text evidence="2 7">Belongs to the aspartate/ornithine carbamoyltransferase superfamily. ATCase family.</text>
</comment>
<dbReference type="InterPro" id="IPR002082">
    <property type="entry name" value="Asp_carbamoyltransf"/>
</dbReference>
<dbReference type="EC" id="2.1.3.2" evidence="7"/>
<evidence type="ECO:0000256" key="7">
    <source>
        <dbReference type="HAMAP-Rule" id="MF_00001"/>
    </source>
</evidence>
<comment type="pathway">
    <text evidence="1 7">Pyrimidine metabolism; UMP biosynthesis via de novo pathway; (S)-dihydroorotate from bicarbonate: step 2/3.</text>
</comment>
<evidence type="ECO:0000256" key="5">
    <source>
        <dbReference type="ARBA" id="ARBA00043884"/>
    </source>
</evidence>
<feature type="binding site" evidence="7">
    <location>
        <position position="265"/>
    </location>
    <ligand>
        <name>carbamoyl phosphate</name>
        <dbReference type="ChEBI" id="CHEBI:58228"/>
    </ligand>
</feature>
<evidence type="ECO:0000259" key="9">
    <source>
        <dbReference type="Pfam" id="PF02729"/>
    </source>
</evidence>
<dbReference type="InterPro" id="IPR006131">
    <property type="entry name" value="Asp_carbamoyltransf_Asp/Orn-bd"/>
</dbReference>
<dbReference type="PRINTS" id="PR00100">
    <property type="entry name" value="AOTCASE"/>
</dbReference>
<feature type="binding site" evidence="7">
    <location>
        <position position="136"/>
    </location>
    <ligand>
        <name>carbamoyl phosphate</name>
        <dbReference type="ChEBI" id="CHEBI:58228"/>
    </ligand>
</feature>
<reference evidence="10 11" key="1">
    <citation type="journal article" date="2019" name="Appl. Environ. Microbiol.">
        <title>Environmental Evidence and Genomic Insight of Iron-oxidizing Bacteria Preference Towards More Corrosion Resistant Stainless Steel at Higher Salinities.</title>
        <authorList>
            <person name="Garrison C.E."/>
            <person name="Price K.A."/>
            <person name="Field E.K."/>
        </authorList>
    </citation>
    <scope>NUCLEOTIDE SEQUENCE [LARGE SCALE GENOMIC DNA]</scope>
    <source>
        <strain evidence="10 11">P3</strain>
    </source>
</reference>
<name>A0A5R9GW91_9PROT</name>
<comment type="catalytic activity">
    <reaction evidence="6 7">
        <text>carbamoyl phosphate + L-aspartate = N-carbamoyl-L-aspartate + phosphate + H(+)</text>
        <dbReference type="Rhea" id="RHEA:20013"/>
        <dbReference type="ChEBI" id="CHEBI:15378"/>
        <dbReference type="ChEBI" id="CHEBI:29991"/>
        <dbReference type="ChEBI" id="CHEBI:32814"/>
        <dbReference type="ChEBI" id="CHEBI:43474"/>
        <dbReference type="ChEBI" id="CHEBI:58228"/>
        <dbReference type="EC" id="2.1.3.2"/>
    </reaction>
</comment>
<comment type="function">
    <text evidence="5 7">Catalyzes the condensation of carbamoyl phosphate and aspartate to form carbamoyl aspartate and inorganic phosphate, the committed step in the de novo pyrimidine nucleotide biosynthesis pathway.</text>
</comment>
<comment type="subunit">
    <text evidence="7">Heterododecamer (2C3:3R2) of six catalytic PyrB chains organized as two trimers (C3), and six regulatory PyrI chains organized as three dimers (R2).</text>
</comment>
<feature type="binding site" evidence="7">
    <location>
        <position position="57"/>
    </location>
    <ligand>
        <name>carbamoyl phosphate</name>
        <dbReference type="ChEBI" id="CHEBI:58228"/>
    </ligand>
</feature>
<dbReference type="InterPro" id="IPR006130">
    <property type="entry name" value="Asp/Orn_carbamoylTrfase"/>
</dbReference>
<evidence type="ECO:0000256" key="6">
    <source>
        <dbReference type="ARBA" id="ARBA00048859"/>
    </source>
</evidence>
<dbReference type="EMBL" id="VBRY01000002">
    <property type="protein sequence ID" value="TLS68503.1"/>
    <property type="molecule type" value="Genomic_DNA"/>
</dbReference>
<protein>
    <recommendedName>
        <fullName evidence="7">Aspartate carbamoyltransferase</fullName>
        <ecNumber evidence="7">2.1.3.2</ecNumber>
    </recommendedName>
    <alternativeName>
        <fullName evidence="7">Aspartate transcarbamylase</fullName>
        <shortName evidence="7">ATCase</shortName>
    </alternativeName>
</protein>
<dbReference type="GO" id="GO:0006207">
    <property type="term" value="P:'de novo' pyrimidine nucleobase biosynthetic process"/>
    <property type="evidence" value="ECO:0007669"/>
    <property type="project" value="InterPro"/>
</dbReference>
<proteinExistence type="inferred from homology"/>
<feature type="domain" description="Aspartate/ornithine carbamoyltransferase Asp/Orn-binding" evidence="8">
    <location>
        <begin position="156"/>
        <end position="302"/>
    </location>
</feature>
<dbReference type="Gene3D" id="3.40.50.1370">
    <property type="entry name" value="Aspartate/ornithine carbamoyltransferase"/>
    <property type="match status" value="2"/>
</dbReference>
<keyword evidence="4 7" id="KW-0665">Pyrimidine biosynthesis</keyword>
<dbReference type="OrthoDB" id="5289567at2"/>
<dbReference type="PANTHER" id="PTHR45753">
    <property type="entry name" value="ORNITHINE CARBAMOYLTRANSFERASE, MITOCHONDRIAL"/>
    <property type="match status" value="1"/>
</dbReference>
<keyword evidence="3 7" id="KW-0808">Transferase</keyword>
<keyword evidence="11" id="KW-1185">Reference proteome</keyword>
<dbReference type="NCBIfam" id="NF002032">
    <property type="entry name" value="PRK00856.1"/>
    <property type="match status" value="1"/>
</dbReference>
<gene>
    <name evidence="7" type="primary">pyrB</name>
    <name evidence="10" type="ORF">FEF65_01965</name>
</gene>
<dbReference type="SUPFAM" id="SSF53671">
    <property type="entry name" value="Aspartate/ornithine carbamoyltransferase"/>
    <property type="match status" value="1"/>
</dbReference>
<dbReference type="Proteomes" id="UP000306585">
    <property type="component" value="Unassembled WGS sequence"/>
</dbReference>
<dbReference type="GO" id="GO:0044205">
    <property type="term" value="P:'de novo' UMP biosynthetic process"/>
    <property type="evidence" value="ECO:0007669"/>
    <property type="project" value="UniProtKB-UniRule"/>
</dbReference>
<evidence type="ECO:0000313" key="11">
    <source>
        <dbReference type="Proteomes" id="UP000306585"/>
    </source>
</evidence>
<comment type="caution">
    <text evidence="10">The sequence shown here is derived from an EMBL/GenBank/DDBJ whole genome shotgun (WGS) entry which is preliminary data.</text>
</comment>
<evidence type="ECO:0000256" key="1">
    <source>
        <dbReference type="ARBA" id="ARBA00004852"/>
    </source>
</evidence>
<dbReference type="UniPathway" id="UPA00070">
    <property type="reaction ID" value="UER00116"/>
</dbReference>
<evidence type="ECO:0000259" key="8">
    <source>
        <dbReference type="Pfam" id="PF00185"/>
    </source>
</evidence>
<feature type="binding site" evidence="7">
    <location>
        <position position="58"/>
    </location>
    <ligand>
        <name>carbamoyl phosphate</name>
        <dbReference type="ChEBI" id="CHEBI:58228"/>
    </ligand>
</feature>
<feature type="domain" description="Aspartate/ornithine carbamoyltransferase carbamoyl-P binding" evidence="9">
    <location>
        <begin position="5"/>
        <end position="149"/>
    </location>
</feature>
<evidence type="ECO:0000256" key="4">
    <source>
        <dbReference type="ARBA" id="ARBA00022975"/>
    </source>
</evidence>